<dbReference type="Gene3D" id="3.30.700.20">
    <property type="entry name" value="Hypothetical protein ph0010, domain 1"/>
    <property type="match status" value="1"/>
</dbReference>
<dbReference type="PROSITE" id="PS51112">
    <property type="entry name" value="AMMECR1"/>
    <property type="match status" value="1"/>
</dbReference>
<gene>
    <name evidence="2" type="primary">Ammecr1l</name>
    <name evidence="2" type="ORF">A0H81_04025</name>
</gene>
<name>A0A1C7MNZ9_GRIFR</name>
<protein>
    <submittedName>
        <fullName evidence="2">AMMECR1-like protein</fullName>
    </submittedName>
</protein>
<organism evidence="2 3">
    <name type="scientific">Grifola frondosa</name>
    <name type="common">Maitake</name>
    <name type="synonym">Polyporus frondosus</name>
    <dbReference type="NCBI Taxonomy" id="5627"/>
    <lineage>
        <taxon>Eukaryota</taxon>
        <taxon>Fungi</taxon>
        <taxon>Dikarya</taxon>
        <taxon>Basidiomycota</taxon>
        <taxon>Agaricomycotina</taxon>
        <taxon>Agaricomycetes</taxon>
        <taxon>Polyporales</taxon>
        <taxon>Grifolaceae</taxon>
        <taxon>Grifola</taxon>
    </lineage>
</organism>
<dbReference type="InterPro" id="IPR036071">
    <property type="entry name" value="AMMECR1_dom_sf"/>
</dbReference>
<dbReference type="Proteomes" id="UP000092993">
    <property type="component" value="Unassembled WGS sequence"/>
</dbReference>
<dbReference type="PANTHER" id="PTHR13016">
    <property type="entry name" value="AMMECR1 HOMOLOG"/>
    <property type="match status" value="1"/>
</dbReference>
<dbReference type="OMA" id="LFITWNK"/>
<comment type="caution">
    <text evidence="2">The sequence shown here is derived from an EMBL/GenBank/DDBJ whole genome shotgun (WGS) entry which is preliminary data.</text>
</comment>
<dbReference type="SUPFAM" id="SSF143447">
    <property type="entry name" value="AMMECR1-like"/>
    <property type="match status" value="1"/>
</dbReference>
<dbReference type="PANTHER" id="PTHR13016:SF0">
    <property type="entry name" value="AMME SYNDROME CANDIDATE GENE 1 PROTEIN"/>
    <property type="match status" value="1"/>
</dbReference>
<evidence type="ECO:0000259" key="1">
    <source>
        <dbReference type="PROSITE" id="PS51112"/>
    </source>
</evidence>
<dbReference type="AlphaFoldDB" id="A0A1C7MNZ9"/>
<sequence length="257" mass="28290">MALVSPTSSVNVGEDEGGNVCTPEHCFHSFDALFCTLTSSKPIPPKFSDDKYPLFVTWNTKPSRPGRSPRLRGCIGTFEPLPLRDGLAEYALISAFRDSRFRKIEERELENLECCISLLTDFEDALSYVDWTVGVHGIYITFPHPSLITSSSPSSSSAPSPLSSSASLLTHNSLKHTFSATYLPHVAEEQGWDKIETVDSAIRKAGWSGRITEDLRRNVKLRRNMLCLVEERLVAGRCAAGVGRSKWWSPAGNGGLA</sequence>
<dbReference type="InterPro" id="IPR027485">
    <property type="entry name" value="AMMECR1_N"/>
</dbReference>
<dbReference type="EMBL" id="LUGG01000003">
    <property type="protein sequence ID" value="OBZ76694.1"/>
    <property type="molecule type" value="Genomic_DNA"/>
</dbReference>
<reference evidence="2 3" key="1">
    <citation type="submission" date="2016-03" db="EMBL/GenBank/DDBJ databases">
        <title>Whole genome sequencing of Grifola frondosa 9006-11.</title>
        <authorList>
            <person name="Min B."/>
            <person name="Park H."/>
            <person name="Kim J.-G."/>
            <person name="Cho H."/>
            <person name="Oh Y.-L."/>
            <person name="Kong W.-S."/>
            <person name="Choi I.-G."/>
        </authorList>
    </citation>
    <scope>NUCLEOTIDE SEQUENCE [LARGE SCALE GENOMIC DNA]</scope>
    <source>
        <strain evidence="2 3">9006-11</strain>
    </source>
</reference>
<keyword evidence="3" id="KW-1185">Reference proteome</keyword>
<evidence type="ECO:0000313" key="2">
    <source>
        <dbReference type="EMBL" id="OBZ76694.1"/>
    </source>
</evidence>
<accession>A0A1C7MNZ9</accession>
<evidence type="ECO:0000313" key="3">
    <source>
        <dbReference type="Proteomes" id="UP000092993"/>
    </source>
</evidence>
<dbReference type="Pfam" id="PF01871">
    <property type="entry name" value="AMMECR1"/>
    <property type="match status" value="1"/>
</dbReference>
<dbReference type="InterPro" id="IPR002733">
    <property type="entry name" value="AMMECR1_domain"/>
</dbReference>
<dbReference type="Gene3D" id="3.30.1490.150">
    <property type="entry name" value="Hypothetical protein ph0010, domain 2"/>
    <property type="match status" value="1"/>
</dbReference>
<proteinExistence type="predicted"/>
<dbReference type="OrthoDB" id="24630at2759"/>
<feature type="domain" description="AMMECR1" evidence="1">
    <location>
        <begin position="14"/>
        <end position="240"/>
    </location>
</feature>
<dbReference type="InterPro" id="IPR023473">
    <property type="entry name" value="AMMECR1"/>
</dbReference>
<dbReference type="STRING" id="5627.A0A1C7MNZ9"/>